<accession>A0A8S1YGH9</accession>
<evidence type="ECO:0000313" key="2">
    <source>
        <dbReference type="Proteomes" id="UP000683925"/>
    </source>
</evidence>
<name>A0A8S1YGH9_PAROT</name>
<sequence>MSISALLQDRIAQSKIEYFIGQQLYCQITQIVKNFKEKKLYNNQIIQKTFIQIVKKKICRFLHFKSHQDYCINNLEQEYRLVLDAAITIQKDRNIYWNRFLIKRNVLKTDNKKILRQ</sequence>
<evidence type="ECO:0000313" key="1">
    <source>
        <dbReference type="EMBL" id="CAD8212659.1"/>
    </source>
</evidence>
<gene>
    <name evidence="1" type="ORF">POCTA_138.1.T1580126</name>
</gene>
<protein>
    <submittedName>
        <fullName evidence="1">Uncharacterized protein</fullName>
    </submittedName>
</protein>
<comment type="caution">
    <text evidence="1">The sequence shown here is derived from an EMBL/GenBank/DDBJ whole genome shotgun (WGS) entry which is preliminary data.</text>
</comment>
<keyword evidence="2" id="KW-1185">Reference proteome</keyword>
<dbReference type="AlphaFoldDB" id="A0A8S1YGH9"/>
<reference evidence="1" key="1">
    <citation type="submission" date="2021-01" db="EMBL/GenBank/DDBJ databases">
        <authorList>
            <consortium name="Genoscope - CEA"/>
            <person name="William W."/>
        </authorList>
    </citation>
    <scope>NUCLEOTIDE SEQUENCE</scope>
</reference>
<dbReference type="EMBL" id="CAJJDP010000160">
    <property type="protein sequence ID" value="CAD8212659.1"/>
    <property type="molecule type" value="Genomic_DNA"/>
</dbReference>
<organism evidence="1 2">
    <name type="scientific">Paramecium octaurelia</name>
    <dbReference type="NCBI Taxonomy" id="43137"/>
    <lineage>
        <taxon>Eukaryota</taxon>
        <taxon>Sar</taxon>
        <taxon>Alveolata</taxon>
        <taxon>Ciliophora</taxon>
        <taxon>Intramacronucleata</taxon>
        <taxon>Oligohymenophorea</taxon>
        <taxon>Peniculida</taxon>
        <taxon>Parameciidae</taxon>
        <taxon>Paramecium</taxon>
    </lineage>
</organism>
<proteinExistence type="predicted"/>
<dbReference type="Proteomes" id="UP000683925">
    <property type="component" value="Unassembled WGS sequence"/>
</dbReference>